<dbReference type="Pfam" id="PF01554">
    <property type="entry name" value="MatE"/>
    <property type="match status" value="2"/>
</dbReference>
<dbReference type="STRING" id="35608.A0A2U1NAI0"/>
<feature type="transmembrane region" description="Helical" evidence="6">
    <location>
        <begin position="309"/>
        <end position="330"/>
    </location>
</feature>
<dbReference type="CDD" id="cd13132">
    <property type="entry name" value="MATE_eukaryotic"/>
    <property type="match status" value="1"/>
</dbReference>
<feature type="transmembrane region" description="Helical" evidence="6">
    <location>
        <begin position="223"/>
        <end position="249"/>
    </location>
</feature>
<comment type="caution">
    <text evidence="8">The sequence shown here is derived from an EMBL/GenBank/DDBJ whole genome shotgun (WGS) entry which is preliminary data.</text>
</comment>
<feature type="transmembrane region" description="Helical" evidence="6">
    <location>
        <begin position="195"/>
        <end position="217"/>
    </location>
</feature>
<evidence type="ECO:0000256" key="3">
    <source>
        <dbReference type="ARBA" id="ARBA00022692"/>
    </source>
</evidence>
<dbReference type="PANTHER" id="PTHR11206">
    <property type="entry name" value="MULTIDRUG RESISTANCE PROTEIN"/>
    <property type="match status" value="1"/>
</dbReference>
<evidence type="ECO:0000256" key="6">
    <source>
        <dbReference type="RuleBase" id="RU004914"/>
    </source>
</evidence>
<dbReference type="GO" id="GO:0016020">
    <property type="term" value="C:membrane"/>
    <property type="evidence" value="ECO:0007669"/>
    <property type="project" value="UniProtKB-SubCell"/>
</dbReference>
<feature type="transmembrane region" description="Helical" evidence="6">
    <location>
        <begin position="162"/>
        <end position="183"/>
    </location>
</feature>
<reference evidence="8 9" key="1">
    <citation type="journal article" date="2018" name="Mol. Plant">
        <title>The genome of Artemisia annua provides insight into the evolution of Asteraceae family and artemisinin biosynthesis.</title>
        <authorList>
            <person name="Shen Q."/>
            <person name="Zhang L."/>
            <person name="Liao Z."/>
            <person name="Wang S."/>
            <person name="Yan T."/>
            <person name="Shi P."/>
            <person name="Liu M."/>
            <person name="Fu X."/>
            <person name="Pan Q."/>
            <person name="Wang Y."/>
            <person name="Lv Z."/>
            <person name="Lu X."/>
            <person name="Zhang F."/>
            <person name="Jiang W."/>
            <person name="Ma Y."/>
            <person name="Chen M."/>
            <person name="Hao X."/>
            <person name="Li L."/>
            <person name="Tang Y."/>
            <person name="Lv G."/>
            <person name="Zhou Y."/>
            <person name="Sun X."/>
            <person name="Brodelius P.E."/>
            <person name="Rose J.K.C."/>
            <person name="Tang K."/>
        </authorList>
    </citation>
    <scope>NUCLEOTIDE SEQUENCE [LARGE SCALE GENOMIC DNA]</scope>
    <source>
        <strain evidence="9">cv. Huhao1</strain>
        <tissue evidence="8">Leaf</tissue>
    </source>
</reference>
<accession>A0A2U1NAI0</accession>
<evidence type="ECO:0000256" key="4">
    <source>
        <dbReference type="ARBA" id="ARBA00022989"/>
    </source>
</evidence>
<dbReference type="GO" id="GO:0042910">
    <property type="term" value="F:xenobiotic transmembrane transporter activity"/>
    <property type="evidence" value="ECO:0007669"/>
    <property type="project" value="InterPro"/>
</dbReference>
<organism evidence="8 9">
    <name type="scientific">Artemisia annua</name>
    <name type="common">Sweet wormwood</name>
    <dbReference type="NCBI Taxonomy" id="35608"/>
    <lineage>
        <taxon>Eukaryota</taxon>
        <taxon>Viridiplantae</taxon>
        <taxon>Streptophyta</taxon>
        <taxon>Embryophyta</taxon>
        <taxon>Tracheophyta</taxon>
        <taxon>Spermatophyta</taxon>
        <taxon>Magnoliopsida</taxon>
        <taxon>eudicotyledons</taxon>
        <taxon>Gunneridae</taxon>
        <taxon>Pentapetalae</taxon>
        <taxon>asterids</taxon>
        <taxon>campanulids</taxon>
        <taxon>Asterales</taxon>
        <taxon>Asteraceae</taxon>
        <taxon>Asteroideae</taxon>
        <taxon>Anthemideae</taxon>
        <taxon>Artemisiinae</taxon>
        <taxon>Artemisia</taxon>
    </lineage>
</organism>
<feature type="transmembrane region" description="Helical" evidence="6">
    <location>
        <begin position="391"/>
        <end position="413"/>
    </location>
</feature>
<keyword evidence="3 6" id="KW-0812">Transmembrane</keyword>
<dbReference type="AlphaFoldDB" id="A0A2U1NAI0"/>
<comment type="similarity">
    <text evidence="2 6">Belongs to the multi antimicrobial extrusion (MATE) (TC 2.A.66.1) family.</text>
</comment>
<feature type="transmembrane region" description="Helical" evidence="6">
    <location>
        <begin position="425"/>
        <end position="445"/>
    </location>
</feature>
<dbReference type="Proteomes" id="UP000245207">
    <property type="component" value="Unassembled WGS sequence"/>
</dbReference>
<evidence type="ECO:0000256" key="1">
    <source>
        <dbReference type="ARBA" id="ARBA00004141"/>
    </source>
</evidence>
<comment type="subcellular location">
    <subcellularLocation>
        <location evidence="1">Membrane</location>
        <topology evidence="1">Multi-pass membrane protein</topology>
    </subcellularLocation>
</comment>
<proteinExistence type="inferred from homology"/>
<feature type="transmembrane region" description="Helical" evidence="6">
    <location>
        <begin position="84"/>
        <end position="106"/>
    </location>
</feature>
<evidence type="ECO:0000313" key="9">
    <source>
        <dbReference type="Proteomes" id="UP000245207"/>
    </source>
</evidence>
<evidence type="ECO:0000256" key="7">
    <source>
        <dbReference type="SAM" id="MobiDB-lite"/>
    </source>
</evidence>
<dbReference type="OrthoDB" id="2126698at2759"/>
<dbReference type="EMBL" id="PKPP01003227">
    <property type="protein sequence ID" value="PWA70498.1"/>
    <property type="molecule type" value="Genomic_DNA"/>
</dbReference>
<dbReference type="InterPro" id="IPR045069">
    <property type="entry name" value="MATE_euk"/>
</dbReference>
<name>A0A2U1NAI0_ARTAN</name>
<feature type="transmembrane region" description="Helical" evidence="6">
    <location>
        <begin position="451"/>
        <end position="472"/>
    </location>
</feature>
<feature type="transmembrane region" description="Helical" evidence="6">
    <location>
        <begin position="270"/>
        <end position="289"/>
    </location>
</feature>
<evidence type="ECO:0000313" key="8">
    <source>
        <dbReference type="EMBL" id="PWA70498.1"/>
    </source>
</evidence>
<keyword evidence="4 6" id="KW-1133">Transmembrane helix</keyword>
<dbReference type="GO" id="GO:0015297">
    <property type="term" value="F:antiporter activity"/>
    <property type="evidence" value="ECO:0007669"/>
    <property type="project" value="InterPro"/>
</dbReference>
<evidence type="ECO:0000256" key="2">
    <source>
        <dbReference type="ARBA" id="ARBA00010199"/>
    </source>
</evidence>
<protein>
    <recommendedName>
        <fullName evidence="6">Protein DETOXIFICATION</fullName>
    </recommendedName>
    <alternativeName>
        <fullName evidence="6">Multidrug and toxic compound extrusion protein</fullName>
    </alternativeName>
</protein>
<keyword evidence="5 6" id="KW-0472">Membrane</keyword>
<dbReference type="GO" id="GO:1990961">
    <property type="term" value="P:xenobiotic detoxification by transmembrane export across the plasma membrane"/>
    <property type="evidence" value="ECO:0007669"/>
    <property type="project" value="InterPro"/>
</dbReference>
<feature type="region of interest" description="Disordered" evidence="7">
    <location>
        <begin position="488"/>
        <end position="511"/>
    </location>
</feature>
<dbReference type="InterPro" id="IPR002528">
    <property type="entry name" value="MATE_fam"/>
</dbReference>
<feature type="transmembrane region" description="Helical" evidence="6">
    <location>
        <begin position="127"/>
        <end position="147"/>
    </location>
</feature>
<feature type="transmembrane region" description="Helical" evidence="6">
    <location>
        <begin position="351"/>
        <end position="371"/>
    </location>
</feature>
<dbReference type="NCBIfam" id="TIGR00797">
    <property type="entry name" value="matE"/>
    <property type="match status" value="1"/>
</dbReference>
<sequence>MCNPTPSAASSSSNFVISNNNDPPKSIHHHDDHLHSWPTPSQAFEEIKAIGKISGPTALTGLLLYSRAMISMLFLGYLGELELAGGSLAIGFANITGYSIISGLAMGMEPICGQAYGAKQMKLLGITLQRTVLLLLSTSLPISFMWFNMKTILLWCGQDEEISSAAHTFIIFAIPDLFLLSLLHPLRVYLRAQNIILPLTYCSAVSVLAHVPLNFLLVGYFKMGIAGVAIAMVLTNLNLLFLLFIFVYFSGVYKDSWVAPSTDCIRGWSSLLALAIPTCVSVCLEWWWYELMIIMCGLLVNPKATVASMGILIQTTSLVYVFPSALSVGVSTRVGNELGAKQPAKARISMIVSLLCAMVLGLLAMLFTTLMRHQWGRFFTNDSDILELTSIALPIVGLCELGNCPQTTGCGVLRGSARPTIGANINLGSFYLVGMPVAIVMGFVLKMGFAGLWLGLLAAQGSCALLMLYVLCKTDWIMQVERAKELTKSPSPTANSPVLPVSNKNQNTKPSSVEANLEDIIMVCSHETDPLIKH</sequence>
<feature type="transmembrane region" description="Helical" evidence="6">
    <location>
        <begin position="58"/>
        <end position="78"/>
    </location>
</feature>
<evidence type="ECO:0000256" key="5">
    <source>
        <dbReference type="ARBA" id="ARBA00023136"/>
    </source>
</evidence>
<keyword evidence="9" id="KW-1185">Reference proteome</keyword>
<gene>
    <name evidence="8" type="ORF">CTI12_AA287800</name>
</gene>